<reference evidence="2 3" key="2">
    <citation type="submission" date="2018-11" db="EMBL/GenBank/DDBJ databases">
        <authorList>
            <consortium name="Pathogen Informatics"/>
        </authorList>
    </citation>
    <scope>NUCLEOTIDE SEQUENCE [LARGE SCALE GENOMIC DNA]</scope>
</reference>
<keyword evidence="3" id="KW-1185">Reference proteome</keyword>
<name>A0A183DGY1_9BILA</name>
<feature type="region of interest" description="Disordered" evidence="1">
    <location>
        <begin position="46"/>
        <end position="71"/>
    </location>
</feature>
<evidence type="ECO:0000313" key="4">
    <source>
        <dbReference type="WBParaSite" id="GPUH_0000798101-mRNA-1"/>
    </source>
</evidence>
<dbReference type="EMBL" id="UYRT01021961">
    <property type="protein sequence ID" value="VDK60296.1"/>
    <property type="molecule type" value="Genomic_DNA"/>
</dbReference>
<dbReference type="Proteomes" id="UP000271098">
    <property type="component" value="Unassembled WGS sequence"/>
</dbReference>
<dbReference type="WBParaSite" id="GPUH_0000798101-mRNA-1">
    <property type="protein sequence ID" value="GPUH_0000798101-mRNA-1"/>
    <property type="gene ID" value="GPUH_0000798101"/>
</dbReference>
<sequence>MHQILEGHYLCEAINVAGRATTECYLHFQEHWDETLRRKKRSLRVERISSTQERTTRETRTGPQKTQAATSVHEYKYTAQEREQIEGIKTEREWLFTRKEAVDEEILNEAKAYEEVTKDVDITMKPATALMELSVVEIVLETGKHHISKRPFQEIDVVASVEARESSDRAEAVLALRVLDTA</sequence>
<dbReference type="AlphaFoldDB" id="A0A183DGY1"/>
<evidence type="ECO:0000313" key="3">
    <source>
        <dbReference type="Proteomes" id="UP000271098"/>
    </source>
</evidence>
<evidence type="ECO:0000256" key="1">
    <source>
        <dbReference type="SAM" id="MobiDB-lite"/>
    </source>
</evidence>
<protein>
    <submittedName>
        <fullName evidence="4">SANT domain-containing protein</fullName>
    </submittedName>
</protein>
<gene>
    <name evidence="2" type="ORF">GPUH_LOCUS7970</name>
</gene>
<organism evidence="4">
    <name type="scientific">Gongylonema pulchrum</name>
    <dbReference type="NCBI Taxonomy" id="637853"/>
    <lineage>
        <taxon>Eukaryota</taxon>
        <taxon>Metazoa</taxon>
        <taxon>Ecdysozoa</taxon>
        <taxon>Nematoda</taxon>
        <taxon>Chromadorea</taxon>
        <taxon>Rhabditida</taxon>
        <taxon>Spirurina</taxon>
        <taxon>Spiruromorpha</taxon>
        <taxon>Spiruroidea</taxon>
        <taxon>Gongylonematidae</taxon>
        <taxon>Gongylonema</taxon>
    </lineage>
</organism>
<accession>A0A183DGY1</accession>
<evidence type="ECO:0000313" key="2">
    <source>
        <dbReference type="EMBL" id="VDK60296.1"/>
    </source>
</evidence>
<reference evidence="4" key="1">
    <citation type="submission" date="2016-06" db="UniProtKB">
        <authorList>
            <consortium name="WormBaseParasite"/>
        </authorList>
    </citation>
    <scope>IDENTIFICATION</scope>
</reference>
<proteinExistence type="predicted"/>